<comment type="subcellular location">
    <subcellularLocation>
        <location evidence="1">Golgi apparatus</location>
        <location evidence="1">trans-Golgi network</location>
    </subcellularLocation>
</comment>
<evidence type="ECO:0000256" key="1">
    <source>
        <dbReference type="ARBA" id="ARBA00004601"/>
    </source>
</evidence>
<dbReference type="FunFam" id="1.25.40.90:FF:000008">
    <property type="entry name" value="VHS domain protein"/>
    <property type="match status" value="1"/>
</dbReference>
<feature type="compositionally biased region" description="Polar residues" evidence="6">
    <location>
        <begin position="353"/>
        <end position="363"/>
    </location>
</feature>
<dbReference type="SUPFAM" id="SSF48464">
    <property type="entry name" value="ENTH/VHS domain"/>
    <property type="match status" value="1"/>
</dbReference>
<evidence type="ECO:0000313" key="9">
    <source>
        <dbReference type="EMBL" id="KAJ3484739.1"/>
    </source>
</evidence>
<keyword evidence="2" id="KW-0813">Transport</keyword>
<dbReference type="SMART" id="SM00288">
    <property type="entry name" value="VHS"/>
    <property type="match status" value="1"/>
</dbReference>
<reference evidence="9" key="1">
    <citation type="submission" date="2022-07" db="EMBL/GenBank/DDBJ databases">
        <title>Genome Sequence of Physisporinus lineatus.</title>
        <authorList>
            <person name="Buettner E."/>
        </authorList>
    </citation>
    <scope>NUCLEOTIDE SEQUENCE</scope>
    <source>
        <strain evidence="9">VT162</strain>
    </source>
</reference>
<evidence type="ECO:0000256" key="6">
    <source>
        <dbReference type="SAM" id="MobiDB-lite"/>
    </source>
</evidence>
<dbReference type="PROSITE" id="PS50179">
    <property type="entry name" value="VHS"/>
    <property type="match status" value="1"/>
</dbReference>
<name>A0AAD5YJ16_9APHY</name>
<evidence type="ECO:0000256" key="5">
    <source>
        <dbReference type="ARBA" id="ARBA00053552"/>
    </source>
</evidence>
<comment type="caution">
    <text evidence="9">The sequence shown here is derived from an EMBL/GenBank/DDBJ whole genome shotgun (WGS) entry which is preliminary data.</text>
</comment>
<dbReference type="GO" id="GO:0005829">
    <property type="term" value="C:cytosol"/>
    <property type="evidence" value="ECO:0007669"/>
    <property type="project" value="GOC"/>
</dbReference>
<dbReference type="InterPro" id="IPR038425">
    <property type="entry name" value="GAT_sf"/>
</dbReference>
<feature type="region of interest" description="Disordered" evidence="6">
    <location>
        <begin position="424"/>
        <end position="465"/>
    </location>
</feature>
<dbReference type="Pfam" id="PF00790">
    <property type="entry name" value="VHS"/>
    <property type="match status" value="1"/>
</dbReference>
<dbReference type="PROSITE" id="PS50909">
    <property type="entry name" value="GAT"/>
    <property type="match status" value="1"/>
</dbReference>
<proteinExistence type="predicted"/>
<dbReference type="SUPFAM" id="SSF89009">
    <property type="entry name" value="GAT-like domain"/>
    <property type="match status" value="1"/>
</dbReference>
<dbReference type="Gene3D" id="1.20.58.160">
    <property type="match status" value="1"/>
</dbReference>
<dbReference type="GO" id="GO:0043130">
    <property type="term" value="F:ubiquitin binding"/>
    <property type="evidence" value="ECO:0007669"/>
    <property type="project" value="InterPro"/>
</dbReference>
<feature type="compositionally biased region" description="Low complexity" evidence="6">
    <location>
        <begin position="548"/>
        <end position="569"/>
    </location>
</feature>
<dbReference type="EMBL" id="JANAWD010000178">
    <property type="protein sequence ID" value="KAJ3484739.1"/>
    <property type="molecule type" value="Genomic_DNA"/>
</dbReference>
<dbReference type="GO" id="GO:0043328">
    <property type="term" value="P:protein transport to vacuole involved in ubiquitin-dependent protein catabolic process via the multivesicular body sorting pathway"/>
    <property type="evidence" value="ECO:0007669"/>
    <property type="project" value="TreeGrafter"/>
</dbReference>
<feature type="region of interest" description="Disordered" evidence="6">
    <location>
        <begin position="545"/>
        <end position="585"/>
    </location>
</feature>
<evidence type="ECO:0000313" key="10">
    <source>
        <dbReference type="Proteomes" id="UP001212997"/>
    </source>
</evidence>
<feature type="compositionally biased region" description="Low complexity" evidence="6">
    <location>
        <begin position="393"/>
        <end position="410"/>
    </location>
</feature>
<feature type="domain" description="VHS" evidence="7">
    <location>
        <begin position="25"/>
        <end position="161"/>
    </location>
</feature>
<dbReference type="AlphaFoldDB" id="A0AAD5YJ16"/>
<feature type="region of interest" description="Disordered" evidence="6">
    <location>
        <begin position="350"/>
        <end position="369"/>
    </location>
</feature>
<dbReference type="InterPro" id="IPR008942">
    <property type="entry name" value="ENTH_VHS"/>
</dbReference>
<dbReference type="InterPro" id="IPR002014">
    <property type="entry name" value="VHS_dom"/>
</dbReference>
<evidence type="ECO:0008006" key="11">
    <source>
        <dbReference type="Google" id="ProtNLM"/>
    </source>
</evidence>
<dbReference type="CDD" id="cd14235">
    <property type="entry name" value="GAT_GGA_fungi"/>
    <property type="match status" value="1"/>
</dbReference>
<dbReference type="CDD" id="cd16998">
    <property type="entry name" value="VHS_GGA_fungi"/>
    <property type="match status" value="1"/>
</dbReference>
<dbReference type="GO" id="GO:0006896">
    <property type="term" value="P:Golgi to vacuole transport"/>
    <property type="evidence" value="ECO:0007669"/>
    <property type="project" value="TreeGrafter"/>
</dbReference>
<evidence type="ECO:0000256" key="4">
    <source>
        <dbReference type="ARBA" id="ARBA00023034"/>
    </source>
</evidence>
<feature type="region of interest" description="Disordered" evidence="6">
    <location>
        <begin position="391"/>
        <end position="410"/>
    </location>
</feature>
<dbReference type="InterPro" id="IPR052653">
    <property type="entry name" value="ARF-binding"/>
</dbReference>
<keyword evidence="3" id="KW-0653">Protein transport</keyword>
<dbReference type="Pfam" id="PF03127">
    <property type="entry name" value="GAT"/>
    <property type="match status" value="1"/>
</dbReference>
<keyword evidence="10" id="KW-1185">Reference proteome</keyword>
<evidence type="ECO:0000256" key="3">
    <source>
        <dbReference type="ARBA" id="ARBA00022927"/>
    </source>
</evidence>
<evidence type="ECO:0000259" key="7">
    <source>
        <dbReference type="PROSITE" id="PS50179"/>
    </source>
</evidence>
<comment type="function">
    <text evidence="5">May play a role in the regulation of membrane traffic through the trans-Golgi network.</text>
</comment>
<dbReference type="GO" id="GO:0035091">
    <property type="term" value="F:phosphatidylinositol binding"/>
    <property type="evidence" value="ECO:0007669"/>
    <property type="project" value="InterPro"/>
</dbReference>
<evidence type="ECO:0000259" key="8">
    <source>
        <dbReference type="PROSITE" id="PS50909"/>
    </source>
</evidence>
<gene>
    <name evidence="9" type="ORF">NLI96_g5437</name>
</gene>
<organism evidence="9 10">
    <name type="scientific">Meripilus lineatus</name>
    <dbReference type="NCBI Taxonomy" id="2056292"/>
    <lineage>
        <taxon>Eukaryota</taxon>
        <taxon>Fungi</taxon>
        <taxon>Dikarya</taxon>
        <taxon>Basidiomycota</taxon>
        <taxon>Agaricomycotina</taxon>
        <taxon>Agaricomycetes</taxon>
        <taxon>Polyporales</taxon>
        <taxon>Meripilaceae</taxon>
        <taxon>Meripilus</taxon>
    </lineage>
</organism>
<protein>
    <recommendedName>
        <fullName evidence="11">VHS domain-containing protein</fullName>
    </recommendedName>
</protein>
<feature type="domain" description="GAT" evidence="8">
    <location>
        <begin position="188"/>
        <end position="318"/>
    </location>
</feature>
<sequence>MSVFNTGASSWMTDASPLKLLISRATYPSQPEPNYALNIEVAEYVNQKKANTPREAAMMTVGLVNHRNPHIAMLALSLLDTLVQACGYPFHLQIATKEFLNELVRRFPERPPPFPGPVMSRILELIHGWKEGICVDSRWKEDLGNIRDMHRLLTFKGYRFRDFPRQQQNTVAAAANLKTAEELENEDREAQSAKLQELIRRGTPRDLAQAQELMKSLAGANPDAKPDYKSQALTELNKLESKVILLNEMLDNVDVSRGERFATGDVYDQVASILKNARPKIQGWISNAETDDSESLGNASVLPPDVLSSCLPSDTFLQINDQINTVLNRYESFKKGDYVAASNPIPAELASGAASSSRPQNDLSLIDFDDSAPTTNLTAGGSSANDLESLFGSSAPAVPQQTQPAQPSFPFQTQQSFIPQTTLQSAPLVPNPSTGMRIMTNTPPPNLNFSTHPGMGNTPVAPSPQMNGAIRLPGTPQVQPQQGIRMGSPAPNYFGTPQSTTPAATNPTMGYSMNGGSMSGMGMGGNMGMSMPPQHLLAEHTHFHQALQPTQRPASQPQQQAQPTSSTNANQAQGKDPFADLVGLF</sequence>
<keyword evidence="4" id="KW-0333">Golgi apparatus</keyword>
<dbReference type="Gene3D" id="1.25.40.90">
    <property type="match status" value="1"/>
</dbReference>
<dbReference type="InterPro" id="IPR004152">
    <property type="entry name" value="GAT_dom"/>
</dbReference>
<accession>A0AAD5YJ16</accession>
<evidence type="ECO:0000256" key="2">
    <source>
        <dbReference type="ARBA" id="ARBA00022448"/>
    </source>
</evidence>
<dbReference type="PANTHER" id="PTHR47180">
    <property type="entry name" value="ADP-RIBOSYLATION FACTOR-BINDING PROTEIN GGA1-RELATED"/>
    <property type="match status" value="1"/>
</dbReference>
<dbReference type="PANTHER" id="PTHR47180:SF1">
    <property type="entry name" value="ADP-RIBOSYLATION FACTOR-BINDING PROTEIN GGA1-RELATED"/>
    <property type="match status" value="1"/>
</dbReference>
<dbReference type="GO" id="GO:0006895">
    <property type="term" value="P:Golgi to endosome transport"/>
    <property type="evidence" value="ECO:0007669"/>
    <property type="project" value="UniProtKB-ARBA"/>
</dbReference>
<dbReference type="GO" id="GO:0005802">
    <property type="term" value="C:trans-Golgi network"/>
    <property type="evidence" value="ECO:0007669"/>
    <property type="project" value="TreeGrafter"/>
</dbReference>
<dbReference type="Proteomes" id="UP001212997">
    <property type="component" value="Unassembled WGS sequence"/>
</dbReference>